<name>A0A8H8DJG3_9FUNG</name>
<reference evidence="1 2" key="1">
    <citation type="journal article" name="Sci. Rep.">
        <title>Genome-scale phylogenetic analyses confirm Olpidium as the closest living zoosporic fungus to the non-flagellated, terrestrial fungi.</title>
        <authorList>
            <person name="Chang Y."/>
            <person name="Rochon D."/>
            <person name="Sekimoto S."/>
            <person name="Wang Y."/>
            <person name="Chovatia M."/>
            <person name="Sandor L."/>
            <person name="Salamov A."/>
            <person name="Grigoriev I.V."/>
            <person name="Stajich J.E."/>
            <person name="Spatafora J.W."/>
        </authorList>
    </citation>
    <scope>NUCLEOTIDE SEQUENCE [LARGE SCALE GENOMIC DNA]</scope>
    <source>
        <strain evidence="1">S191</strain>
    </source>
</reference>
<evidence type="ECO:0000313" key="1">
    <source>
        <dbReference type="EMBL" id="KAG5460536.1"/>
    </source>
</evidence>
<gene>
    <name evidence="1" type="ORF">BJ554DRAFT_7405</name>
</gene>
<protein>
    <submittedName>
        <fullName evidence="1">Uncharacterized protein</fullName>
    </submittedName>
</protein>
<accession>A0A8H8DJG3</accession>
<proteinExistence type="predicted"/>
<dbReference type="AlphaFoldDB" id="A0A8H8DJG3"/>
<evidence type="ECO:0000313" key="2">
    <source>
        <dbReference type="Proteomes" id="UP000673691"/>
    </source>
</evidence>
<sequence>MAKRTAKQATRAAEPSAPLAKLVTASTRIMPLIAVQTMTNKIGRAIGALNGRGASGLFHRRRTRAKLEAM</sequence>
<keyword evidence="2" id="KW-1185">Reference proteome</keyword>
<organism evidence="1 2">
    <name type="scientific">Olpidium bornovanus</name>
    <dbReference type="NCBI Taxonomy" id="278681"/>
    <lineage>
        <taxon>Eukaryota</taxon>
        <taxon>Fungi</taxon>
        <taxon>Fungi incertae sedis</taxon>
        <taxon>Olpidiomycota</taxon>
        <taxon>Olpidiomycotina</taxon>
        <taxon>Olpidiomycetes</taxon>
        <taxon>Olpidiales</taxon>
        <taxon>Olpidiaceae</taxon>
        <taxon>Olpidium</taxon>
    </lineage>
</organism>
<comment type="caution">
    <text evidence="1">The sequence shown here is derived from an EMBL/GenBank/DDBJ whole genome shotgun (WGS) entry which is preliminary data.</text>
</comment>
<dbReference type="EMBL" id="JAEFCI010005072">
    <property type="protein sequence ID" value="KAG5460536.1"/>
    <property type="molecule type" value="Genomic_DNA"/>
</dbReference>
<dbReference type="Proteomes" id="UP000673691">
    <property type="component" value="Unassembled WGS sequence"/>
</dbReference>